<dbReference type="Gene3D" id="3.30.565.10">
    <property type="entry name" value="Histidine kinase-like ATPase, C-terminal domain"/>
    <property type="match status" value="1"/>
</dbReference>
<protein>
    <recommendedName>
        <fullName evidence="3">histidine kinase</fullName>
        <ecNumber evidence="3">2.7.13.3</ecNumber>
    </recommendedName>
</protein>
<keyword evidence="5" id="KW-0808">Transferase</keyword>
<dbReference type="SMART" id="SM00387">
    <property type="entry name" value="HATPase_c"/>
    <property type="match status" value="1"/>
</dbReference>
<dbReference type="Pfam" id="PF00512">
    <property type="entry name" value="HisKA"/>
    <property type="match status" value="1"/>
</dbReference>
<evidence type="ECO:0000313" key="18">
    <source>
        <dbReference type="EMBL" id="ACL66096.1"/>
    </source>
</evidence>
<evidence type="ECO:0000256" key="5">
    <source>
        <dbReference type="ARBA" id="ARBA00022679"/>
    </source>
</evidence>
<gene>
    <name evidence="18" type="ordered locus">A2cp1_2759</name>
</gene>
<evidence type="ECO:0000256" key="13">
    <source>
        <dbReference type="SAM" id="MobiDB-lite"/>
    </source>
</evidence>
<dbReference type="EC" id="2.7.13.3" evidence="3"/>
<dbReference type="GO" id="GO:0000156">
    <property type="term" value="F:phosphorelay response regulator activity"/>
    <property type="evidence" value="ECO:0007669"/>
    <property type="project" value="TreeGrafter"/>
</dbReference>
<feature type="transmembrane region" description="Helical" evidence="14">
    <location>
        <begin position="12"/>
        <end position="29"/>
    </location>
</feature>
<dbReference type="KEGG" id="acp:A2cp1_2759"/>
<keyword evidence="11" id="KW-0902">Two-component regulatory system</keyword>
<dbReference type="InterPro" id="IPR000700">
    <property type="entry name" value="PAS-assoc_C"/>
</dbReference>
<feature type="domain" description="PAS" evidence="16">
    <location>
        <begin position="215"/>
        <end position="285"/>
    </location>
</feature>
<dbReference type="InterPro" id="IPR000014">
    <property type="entry name" value="PAS"/>
</dbReference>
<dbReference type="InterPro" id="IPR035965">
    <property type="entry name" value="PAS-like_dom_sf"/>
</dbReference>
<dbReference type="SUPFAM" id="SSF55785">
    <property type="entry name" value="PYP-like sensor domain (PAS domain)"/>
    <property type="match status" value="1"/>
</dbReference>
<evidence type="ECO:0000256" key="7">
    <source>
        <dbReference type="ARBA" id="ARBA00022741"/>
    </source>
</evidence>
<dbReference type="Gene3D" id="1.10.287.130">
    <property type="match status" value="1"/>
</dbReference>
<evidence type="ECO:0000256" key="10">
    <source>
        <dbReference type="ARBA" id="ARBA00022989"/>
    </source>
</evidence>
<name>B8JE31_ANAD2</name>
<dbReference type="Pfam" id="PF08448">
    <property type="entry name" value="PAS_4"/>
    <property type="match status" value="1"/>
</dbReference>
<dbReference type="PANTHER" id="PTHR42878">
    <property type="entry name" value="TWO-COMPONENT HISTIDINE KINASE"/>
    <property type="match status" value="1"/>
</dbReference>
<dbReference type="SUPFAM" id="SSF55874">
    <property type="entry name" value="ATPase domain of HSP90 chaperone/DNA topoisomerase II/histidine kinase"/>
    <property type="match status" value="1"/>
</dbReference>
<evidence type="ECO:0000256" key="1">
    <source>
        <dbReference type="ARBA" id="ARBA00000085"/>
    </source>
</evidence>
<dbReference type="PRINTS" id="PR00344">
    <property type="entry name" value="BCTRLSENSOR"/>
</dbReference>
<dbReference type="HOGENOM" id="CLU_461299_0_0_7"/>
<evidence type="ECO:0000256" key="12">
    <source>
        <dbReference type="ARBA" id="ARBA00023136"/>
    </source>
</evidence>
<keyword evidence="9" id="KW-0067">ATP-binding</keyword>
<dbReference type="InterPro" id="IPR003594">
    <property type="entry name" value="HATPase_dom"/>
</dbReference>
<accession>B8JE31</accession>
<evidence type="ECO:0000256" key="9">
    <source>
        <dbReference type="ARBA" id="ARBA00022840"/>
    </source>
</evidence>
<dbReference type="InterPro" id="IPR005467">
    <property type="entry name" value="His_kinase_dom"/>
</dbReference>
<evidence type="ECO:0000259" key="17">
    <source>
        <dbReference type="PROSITE" id="PS50113"/>
    </source>
</evidence>
<keyword evidence="6 14" id="KW-0812">Transmembrane</keyword>
<keyword evidence="19" id="KW-1185">Reference proteome</keyword>
<dbReference type="PROSITE" id="PS50109">
    <property type="entry name" value="HIS_KIN"/>
    <property type="match status" value="1"/>
</dbReference>
<dbReference type="PANTHER" id="PTHR42878:SF7">
    <property type="entry name" value="SENSOR HISTIDINE KINASE GLRK"/>
    <property type="match status" value="1"/>
</dbReference>
<sequence length="591" mass="63267">MASRARASVWPAALAVGVVSVLGVAALGVRTQRMASEAWDRLLDENVAALVDTERLATASELGLRLARDAAVDGEPATVRALGRNQAEVADLLGRAAARASTPEERERVAALAGDHALLWRLGEQAAMERLGGQPAGVVARRLQTAAGPVRRRIDDGVSALVRAHEQDLARARQAVAAGERRGLLALAGAAAVAVALAVLLGAWLRRSLGALRRSEARFRATFEHAGVGMAHVSPDGHWLRLNRRYRELLGCERENLRGATVLDLTHPDDRAAEAQRSARLLAGDLDGYAAEERLLRRDGGTQWVNVTCAAVRDGAGRARYLVRSAEDVSARRRVEEELRAAVRARDEFLQVASHELRTPLATLRLQAEALRAALARGGADPARAVARADAALRQTARLDALVDALIEVSRAGQGAVALQRERLDLAEVARRALRRSVDQASHHGIELHLRSRSVPAWGDRARLEQALGHLLSNAVRHGAGRPVEIRVEAAGALGRMVVVDHGSGVAPADAERIFGRFERATSWRHHGGLGLGLFLARRIAEAHGGTVRLEPADGEGTAFVLEVPRELPREDLAVHGAGEPSGEDQPGQAH</sequence>
<dbReference type="CDD" id="cd00075">
    <property type="entry name" value="HATPase"/>
    <property type="match status" value="1"/>
</dbReference>
<dbReference type="InterPro" id="IPR013656">
    <property type="entry name" value="PAS_4"/>
</dbReference>
<dbReference type="Proteomes" id="UP000007089">
    <property type="component" value="Chromosome"/>
</dbReference>
<feature type="region of interest" description="Disordered" evidence="13">
    <location>
        <begin position="571"/>
        <end position="591"/>
    </location>
</feature>
<dbReference type="Pfam" id="PF02518">
    <property type="entry name" value="HATPase_c"/>
    <property type="match status" value="1"/>
</dbReference>
<keyword evidence="7" id="KW-0547">Nucleotide-binding</keyword>
<feature type="domain" description="Histidine kinase" evidence="15">
    <location>
        <begin position="352"/>
        <end position="568"/>
    </location>
</feature>
<dbReference type="GO" id="GO:0005524">
    <property type="term" value="F:ATP binding"/>
    <property type="evidence" value="ECO:0007669"/>
    <property type="project" value="UniProtKB-KW"/>
</dbReference>
<dbReference type="InterPro" id="IPR050351">
    <property type="entry name" value="BphY/WalK/GraS-like"/>
</dbReference>
<comment type="subcellular location">
    <subcellularLocation>
        <location evidence="2">Membrane</location>
        <topology evidence="2">Multi-pass membrane protein</topology>
    </subcellularLocation>
</comment>
<dbReference type="RefSeq" id="WP_012633857.1">
    <property type="nucleotide sequence ID" value="NC_011891.1"/>
</dbReference>
<dbReference type="InterPro" id="IPR036097">
    <property type="entry name" value="HisK_dim/P_sf"/>
</dbReference>
<reference evidence="18" key="1">
    <citation type="submission" date="2009-01" db="EMBL/GenBank/DDBJ databases">
        <title>Complete sequence of Anaeromyxobacter dehalogenans 2CP-1.</title>
        <authorList>
            <consortium name="US DOE Joint Genome Institute"/>
            <person name="Lucas S."/>
            <person name="Copeland A."/>
            <person name="Lapidus A."/>
            <person name="Glavina del Rio T."/>
            <person name="Dalin E."/>
            <person name="Tice H."/>
            <person name="Bruce D."/>
            <person name="Goodwin L."/>
            <person name="Pitluck S."/>
            <person name="Saunders E."/>
            <person name="Brettin T."/>
            <person name="Detter J.C."/>
            <person name="Han C."/>
            <person name="Larimer F."/>
            <person name="Land M."/>
            <person name="Hauser L."/>
            <person name="Kyrpides N."/>
            <person name="Ovchinnikova G."/>
            <person name="Beliaev A.S."/>
            <person name="Richardson P."/>
        </authorList>
    </citation>
    <scope>NUCLEOTIDE SEQUENCE</scope>
    <source>
        <strain evidence="18">2CP-1</strain>
    </source>
</reference>
<dbReference type="NCBIfam" id="TIGR00229">
    <property type="entry name" value="sensory_box"/>
    <property type="match status" value="1"/>
</dbReference>
<dbReference type="AlphaFoldDB" id="B8JE31"/>
<evidence type="ECO:0000256" key="2">
    <source>
        <dbReference type="ARBA" id="ARBA00004141"/>
    </source>
</evidence>
<dbReference type="InterPro" id="IPR004358">
    <property type="entry name" value="Sig_transdc_His_kin-like_C"/>
</dbReference>
<dbReference type="CDD" id="cd00082">
    <property type="entry name" value="HisKA"/>
    <property type="match status" value="1"/>
</dbReference>
<evidence type="ECO:0000313" key="19">
    <source>
        <dbReference type="Proteomes" id="UP000007089"/>
    </source>
</evidence>
<dbReference type="GO" id="GO:0000155">
    <property type="term" value="F:phosphorelay sensor kinase activity"/>
    <property type="evidence" value="ECO:0007669"/>
    <property type="project" value="InterPro"/>
</dbReference>
<dbReference type="Gene3D" id="3.30.450.20">
    <property type="entry name" value="PAS domain"/>
    <property type="match status" value="1"/>
</dbReference>
<keyword evidence="8 18" id="KW-0418">Kinase</keyword>
<evidence type="ECO:0000256" key="14">
    <source>
        <dbReference type="SAM" id="Phobius"/>
    </source>
</evidence>
<dbReference type="EMBL" id="CP001359">
    <property type="protein sequence ID" value="ACL66096.1"/>
    <property type="molecule type" value="Genomic_DNA"/>
</dbReference>
<dbReference type="InterPro" id="IPR003661">
    <property type="entry name" value="HisK_dim/P_dom"/>
</dbReference>
<dbReference type="SMART" id="SM00091">
    <property type="entry name" value="PAS"/>
    <property type="match status" value="1"/>
</dbReference>
<evidence type="ECO:0000256" key="8">
    <source>
        <dbReference type="ARBA" id="ARBA00022777"/>
    </source>
</evidence>
<evidence type="ECO:0000256" key="4">
    <source>
        <dbReference type="ARBA" id="ARBA00022553"/>
    </source>
</evidence>
<evidence type="ECO:0000259" key="16">
    <source>
        <dbReference type="PROSITE" id="PS50112"/>
    </source>
</evidence>
<dbReference type="CDD" id="cd00130">
    <property type="entry name" value="PAS"/>
    <property type="match status" value="1"/>
</dbReference>
<dbReference type="InterPro" id="IPR001610">
    <property type="entry name" value="PAC"/>
</dbReference>
<dbReference type="GO" id="GO:0007234">
    <property type="term" value="P:osmosensory signaling via phosphorelay pathway"/>
    <property type="evidence" value="ECO:0007669"/>
    <property type="project" value="TreeGrafter"/>
</dbReference>
<dbReference type="SUPFAM" id="SSF47384">
    <property type="entry name" value="Homodimeric domain of signal transducing histidine kinase"/>
    <property type="match status" value="1"/>
</dbReference>
<comment type="catalytic activity">
    <reaction evidence="1">
        <text>ATP + protein L-histidine = ADP + protein N-phospho-L-histidine.</text>
        <dbReference type="EC" id="2.7.13.3"/>
    </reaction>
</comment>
<dbReference type="GO" id="GO:0016020">
    <property type="term" value="C:membrane"/>
    <property type="evidence" value="ECO:0007669"/>
    <property type="project" value="UniProtKB-SubCell"/>
</dbReference>
<evidence type="ECO:0000256" key="6">
    <source>
        <dbReference type="ARBA" id="ARBA00022692"/>
    </source>
</evidence>
<dbReference type="SMART" id="SM00388">
    <property type="entry name" value="HisKA"/>
    <property type="match status" value="1"/>
</dbReference>
<dbReference type="PROSITE" id="PS50113">
    <property type="entry name" value="PAC"/>
    <property type="match status" value="1"/>
</dbReference>
<proteinExistence type="predicted"/>
<keyword evidence="12 14" id="KW-0472">Membrane</keyword>
<keyword evidence="10 14" id="KW-1133">Transmembrane helix</keyword>
<evidence type="ECO:0000256" key="11">
    <source>
        <dbReference type="ARBA" id="ARBA00023012"/>
    </source>
</evidence>
<dbReference type="GO" id="GO:0030295">
    <property type="term" value="F:protein kinase activator activity"/>
    <property type="evidence" value="ECO:0007669"/>
    <property type="project" value="TreeGrafter"/>
</dbReference>
<organism evidence="18 19">
    <name type="scientific">Anaeromyxobacter dehalogenans (strain ATCC BAA-258 / DSM 21875 / 2CP-1)</name>
    <dbReference type="NCBI Taxonomy" id="455488"/>
    <lineage>
        <taxon>Bacteria</taxon>
        <taxon>Pseudomonadati</taxon>
        <taxon>Myxococcota</taxon>
        <taxon>Myxococcia</taxon>
        <taxon>Myxococcales</taxon>
        <taxon>Cystobacterineae</taxon>
        <taxon>Anaeromyxobacteraceae</taxon>
        <taxon>Anaeromyxobacter</taxon>
    </lineage>
</organism>
<keyword evidence="4" id="KW-0597">Phosphoprotein</keyword>
<evidence type="ECO:0000256" key="3">
    <source>
        <dbReference type="ARBA" id="ARBA00012438"/>
    </source>
</evidence>
<dbReference type="PROSITE" id="PS50112">
    <property type="entry name" value="PAS"/>
    <property type="match status" value="1"/>
</dbReference>
<feature type="transmembrane region" description="Helical" evidence="14">
    <location>
        <begin position="183"/>
        <end position="205"/>
    </location>
</feature>
<evidence type="ECO:0000259" key="15">
    <source>
        <dbReference type="PROSITE" id="PS50109"/>
    </source>
</evidence>
<feature type="domain" description="PAC" evidence="17">
    <location>
        <begin position="289"/>
        <end position="341"/>
    </location>
</feature>
<dbReference type="InterPro" id="IPR036890">
    <property type="entry name" value="HATPase_C_sf"/>
</dbReference>
<dbReference type="SMART" id="SM00086">
    <property type="entry name" value="PAC"/>
    <property type="match status" value="1"/>
</dbReference>